<organism evidence="1">
    <name type="scientific">marine sediment metagenome</name>
    <dbReference type="NCBI Taxonomy" id="412755"/>
    <lineage>
        <taxon>unclassified sequences</taxon>
        <taxon>metagenomes</taxon>
        <taxon>ecological metagenomes</taxon>
    </lineage>
</organism>
<name>X0S918_9ZZZZ</name>
<accession>X0S918</accession>
<sequence length="65" mass="7609">FIRSNRILDIFGEKFAMPMEVEYEYVWATIDTAEEKLNIYHDSKLVGQIHYSVPKTSLDLSNIDL</sequence>
<gene>
    <name evidence="1" type="ORF">S01H1_17399</name>
</gene>
<evidence type="ECO:0008006" key="2">
    <source>
        <dbReference type="Google" id="ProtNLM"/>
    </source>
</evidence>
<dbReference type="EMBL" id="BARS01009228">
    <property type="protein sequence ID" value="GAF71691.1"/>
    <property type="molecule type" value="Genomic_DNA"/>
</dbReference>
<proteinExistence type="predicted"/>
<feature type="non-terminal residue" evidence="1">
    <location>
        <position position="1"/>
    </location>
</feature>
<evidence type="ECO:0000313" key="1">
    <source>
        <dbReference type="EMBL" id="GAF71691.1"/>
    </source>
</evidence>
<dbReference type="AlphaFoldDB" id="X0S918"/>
<protein>
    <recommendedName>
        <fullName evidence="2">GH16 domain-containing protein</fullName>
    </recommendedName>
</protein>
<comment type="caution">
    <text evidence="1">The sequence shown here is derived from an EMBL/GenBank/DDBJ whole genome shotgun (WGS) entry which is preliminary data.</text>
</comment>
<reference evidence="1" key="1">
    <citation type="journal article" date="2014" name="Front. Microbiol.">
        <title>High frequency of phylogenetically diverse reductive dehalogenase-homologous genes in deep subseafloor sedimentary metagenomes.</title>
        <authorList>
            <person name="Kawai M."/>
            <person name="Futagami T."/>
            <person name="Toyoda A."/>
            <person name="Takaki Y."/>
            <person name="Nishi S."/>
            <person name="Hori S."/>
            <person name="Arai W."/>
            <person name="Tsubouchi T."/>
            <person name="Morono Y."/>
            <person name="Uchiyama I."/>
            <person name="Ito T."/>
            <person name="Fujiyama A."/>
            <person name="Inagaki F."/>
            <person name="Takami H."/>
        </authorList>
    </citation>
    <scope>NUCLEOTIDE SEQUENCE</scope>
    <source>
        <strain evidence="1">Expedition CK06-06</strain>
    </source>
</reference>